<comment type="caution">
    <text evidence="2">The sequence shown here is derived from an EMBL/GenBank/DDBJ whole genome shotgun (WGS) entry which is preliminary data.</text>
</comment>
<proteinExistence type="predicted"/>
<keyword evidence="1" id="KW-0812">Transmembrane</keyword>
<dbReference type="AlphaFoldDB" id="A0A366MB41"/>
<feature type="transmembrane region" description="Helical" evidence="1">
    <location>
        <begin position="58"/>
        <end position="87"/>
    </location>
</feature>
<keyword evidence="1" id="KW-0472">Membrane</keyword>
<organism evidence="2 3">
    <name type="scientific">Candidatus Methanobinarius endosymbioticus</name>
    <dbReference type="NCBI Taxonomy" id="2006182"/>
    <lineage>
        <taxon>Archaea</taxon>
        <taxon>Methanobacteriati</taxon>
        <taxon>Methanobacteriota</taxon>
        <taxon>Methanomada group</taxon>
        <taxon>Methanobacteria</taxon>
        <taxon>Methanobacteriales</taxon>
        <taxon>Methanobacteriaceae</taxon>
        <taxon>Candidatus Methanobinarius</taxon>
    </lineage>
</organism>
<keyword evidence="3" id="KW-1185">Reference proteome</keyword>
<feature type="transmembrane region" description="Helical" evidence="1">
    <location>
        <begin position="21"/>
        <end position="38"/>
    </location>
</feature>
<reference evidence="2 3" key="1">
    <citation type="submission" date="2018-06" db="EMBL/GenBank/DDBJ databases">
        <title>Genomic insight into two independent archaeal endosymbiosis events.</title>
        <authorList>
            <person name="Lind A.E."/>
            <person name="Lewis W.H."/>
            <person name="Spang A."/>
            <person name="Guy L."/>
            <person name="Embley M.T."/>
            <person name="Ettema T.J.G."/>
        </authorList>
    </citation>
    <scope>NUCLEOTIDE SEQUENCE [LARGE SCALE GENOMIC DNA]</scope>
    <source>
        <strain evidence="2">NOE</strain>
    </source>
</reference>
<protein>
    <submittedName>
        <fullName evidence="2">Uncharacterized protein</fullName>
    </submittedName>
</protein>
<dbReference type="EMBL" id="NIZT01000047">
    <property type="protein sequence ID" value="RBQ22732.1"/>
    <property type="molecule type" value="Genomic_DNA"/>
</dbReference>
<sequence>MELLWFYIAVMLAISDEIHSFLMWNFLCDFYIIFGGLVQEMVYSNLQAWLVHEGLEALFHFVVMSVVFFSIEIGFLAGLVHFIIDVVHSLTIKSMGRLEHRSLHFVIESIFFICLFGL</sequence>
<gene>
    <name evidence="2" type="ORF">ALNOE001_15730</name>
</gene>
<evidence type="ECO:0000313" key="3">
    <source>
        <dbReference type="Proteomes" id="UP000253099"/>
    </source>
</evidence>
<name>A0A366MB41_9EURY</name>
<accession>A0A366MB41</accession>
<evidence type="ECO:0000256" key="1">
    <source>
        <dbReference type="SAM" id="Phobius"/>
    </source>
</evidence>
<evidence type="ECO:0000313" key="2">
    <source>
        <dbReference type="EMBL" id="RBQ22732.1"/>
    </source>
</evidence>
<keyword evidence="1" id="KW-1133">Transmembrane helix</keyword>
<dbReference type="Proteomes" id="UP000253099">
    <property type="component" value="Unassembled WGS sequence"/>
</dbReference>